<evidence type="ECO:0000313" key="3">
    <source>
        <dbReference type="Proteomes" id="UP000092461"/>
    </source>
</evidence>
<evidence type="ECO:0000256" key="1">
    <source>
        <dbReference type="SAM" id="MobiDB-lite"/>
    </source>
</evidence>
<dbReference type="EnsemblMetazoa" id="LLOJ006861-RA">
    <property type="protein sequence ID" value="LLOJ006861-PA"/>
    <property type="gene ID" value="LLOJ006861"/>
</dbReference>
<dbReference type="Gene3D" id="3.40.50.300">
    <property type="entry name" value="P-loop containing nucleotide triphosphate hydrolases"/>
    <property type="match status" value="1"/>
</dbReference>
<name>A0A1B0GK39_LUTLO</name>
<dbReference type="EMBL" id="AJWK01022552">
    <property type="status" value="NOT_ANNOTATED_CDS"/>
    <property type="molecule type" value="Genomic_DNA"/>
</dbReference>
<dbReference type="AlphaFoldDB" id="A0A1B0GK39"/>
<feature type="region of interest" description="Disordered" evidence="1">
    <location>
        <begin position="772"/>
        <end position="795"/>
    </location>
</feature>
<dbReference type="VEuPathDB" id="VectorBase:LLOJ006861"/>
<feature type="compositionally biased region" description="Basic residues" evidence="1">
    <location>
        <begin position="586"/>
        <end position="598"/>
    </location>
</feature>
<accession>A0A1B0GK39</accession>
<dbReference type="InterPro" id="IPR027417">
    <property type="entry name" value="P-loop_NTPase"/>
</dbReference>
<protein>
    <submittedName>
        <fullName evidence="2">Uncharacterized protein</fullName>
    </submittedName>
</protein>
<sequence length="795" mass="88671">MENDFLREAIAKDKDNNSRLLEYLQSTRSTFARVLAIGDEDSYEVDEELHENIIVGHPKIGEMEKVLNEHFQKNSESRLVIFSNCPTTSSLIYHCLQHKCPQLRSLIMIRPQGMSESERNCTRLKLNRGTINTLIVSNIPDEVIMNEVNFIICYDTTGRHLKQFIRSRVASCSGKKCELLVVVHEGQDMATQSELWREKFEHNEDINRSPAILGALFDQSPRLVPVEFNPRCLPLNTQQSDNVLRDEIVVPLPPPPPTPIPSATGENSLVAPLRTLPLQIICERVAVVEEKKFSNLAYDGNLESILRQSALVSHTQDFLMDLLNRTRMTKTDFGVKYGRFHKFLVGNSTSNGKRVDYFTSIVGNVMKKLNGTVDDVKGDEMSQYEETLHDIPDLNTGFIDPERKASANDGDPTRESICGETTLSFFLISSFSELFERDASGSDDVFEMRICDKKFNVDNEAVSDGEEEVIPSSQENIRVGRRRAAAAMATRCRLLTSKKDTSTHIDGHVSTVEDTERKARLQIHPIPSSDSDDKFDLGSIDSIFNSDGIIFEHFMTEKGTATPPRIPSPHIEQHSSGEFGSPSMLGRRRRENSARLKHSNNNASDSTKEMSSAYIPHAAAAAAADAGTSRQSSDEFFVTCHDSSDTQLDGVYGTCPSASDDDDNADAEGTNRLLDSIVVESDSEDEQIEQLNKVNDIQAKYLQSVRSPPTARRGAFYIPHPEKYRNVVDVFSQTQLPDASEYVNDTFVVDDVDESDSDLSLLEQAEAILKDATSEEAKGGSGWWGKGKKTTNSCN</sequence>
<keyword evidence="3" id="KW-1185">Reference proteome</keyword>
<dbReference type="VEuPathDB" id="VectorBase:LLONM1_002403"/>
<feature type="region of interest" description="Disordered" evidence="1">
    <location>
        <begin position="559"/>
        <end position="611"/>
    </location>
</feature>
<dbReference type="Proteomes" id="UP000092461">
    <property type="component" value="Unassembled WGS sequence"/>
</dbReference>
<proteinExistence type="predicted"/>
<evidence type="ECO:0000313" key="2">
    <source>
        <dbReference type="EnsemblMetazoa" id="LLOJ006861-PA"/>
    </source>
</evidence>
<organism evidence="2 3">
    <name type="scientific">Lutzomyia longipalpis</name>
    <name type="common">Sand fly</name>
    <dbReference type="NCBI Taxonomy" id="7200"/>
    <lineage>
        <taxon>Eukaryota</taxon>
        <taxon>Metazoa</taxon>
        <taxon>Ecdysozoa</taxon>
        <taxon>Arthropoda</taxon>
        <taxon>Hexapoda</taxon>
        <taxon>Insecta</taxon>
        <taxon>Pterygota</taxon>
        <taxon>Neoptera</taxon>
        <taxon>Endopterygota</taxon>
        <taxon>Diptera</taxon>
        <taxon>Nematocera</taxon>
        <taxon>Psychodoidea</taxon>
        <taxon>Psychodidae</taxon>
        <taxon>Lutzomyia</taxon>
        <taxon>Lutzomyia</taxon>
    </lineage>
</organism>
<reference evidence="2" key="1">
    <citation type="submission" date="2020-05" db="UniProtKB">
        <authorList>
            <consortium name="EnsemblMetazoa"/>
        </authorList>
    </citation>
    <scope>IDENTIFICATION</scope>
    <source>
        <strain evidence="2">Jacobina</strain>
    </source>
</reference>